<proteinExistence type="inferred from homology"/>
<comment type="subcellular location">
    <subcellularLocation>
        <location evidence="1">Cytoplasm</location>
        <location evidence="1">Cytoskeleton</location>
    </subcellularLocation>
</comment>
<dbReference type="AlphaFoldDB" id="A0A165PP16"/>
<dbReference type="Pfam" id="PF00022">
    <property type="entry name" value="Actin"/>
    <property type="match status" value="1"/>
</dbReference>
<dbReference type="Gene3D" id="3.30.420.40">
    <property type="match status" value="1"/>
</dbReference>
<evidence type="ECO:0000256" key="3">
    <source>
        <dbReference type="ARBA" id="ARBA00023212"/>
    </source>
</evidence>
<name>A0A165PP16_EXIGL</name>
<gene>
    <name evidence="5" type="ORF">EXIGLDRAFT_819310</name>
</gene>
<keyword evidence="3" id="KW-0206">Cytoskeleton</keyword>
<dbReference type="PRINTS" id="PR00190">
    <property type="entry name" value="ACTIN"/>
</dbReference>
<evidence type="ECO:0000256" key="2">
    <source>
        <dbReference type="ARBA" id="ARBA00022490"/>
    </source>
</evidence>
<keyword evidence="2" id="KW-0963">Cytoplasm</keyword>
<evidence type="ECO:0000313" key="5">
    <source>
        <dbReference type="EMBL" id="KZW02451.1"/>
    </source>
</evidence>
<dbReference type="InterPro" id="IPR004000">
    <property type="entry name" value="Actin"/>
</dbReference>
<comment type="similarity">
    <text evidence="4">Belongs to the actin family. ARP1 subfamily.</text>
</comment>
<dbReference type="SUPFAM" id="SSF53067">
    <property type="entry name" value="Actin-like ATPase domain"/>
    <property type="match status" value="1"/>
</dbReference>
<evidence type="ECO:0000313" key="6">
    <source>
        <dbReference type="Proteomes" id="UP000077266"/>
    </source>
</evidence>
<keyword evidence="6" id="KW-1185">Reference proteome</keyword>
<dbReference type="EMBL" id="KV425888">
    <property type="protein sequence ID" value="KZW02451.1"/>
    <property type="molecule type" value="Genomic_DNA"/>
</dbReference>
<organism evidence="5 6">
    <name type="scientific">Exidia glandulosa HHB12029</name>
    <dbReference type="NCBI Taxonomy" id="1314781"/>
    <lineage>
        <taxon>Eukaryota</taxon>
        <taxon>Fungi</taxon>
        <taxon>Dikarya</taxon>
        <taxon>Basidiomycota</taxon>
        <taxon>Agaricomycotina</taxon>
        <taxon>Agaricomycetes</taxon>
        <taxon>Auriculariales</taxon>
        <taxon>Exidiaceae</taxon>
        <taxon>Exidia</taxon>
    </lineage>
</organism>
<evidence type="ECO:0000256" key="1">
    <source>
        <dbReference type="ARBA" id="ARBA00004245"/>
    </source>
</evidence>
<protein>
    <submittedName>
        <fullName evidence="5">Actin-like ATPase domain-containing protein</fullName>
    </submittedName>
</protein>
<dbReference type="GO" id="GO:0005856">
    <property type="term" value="C:cytoskeleton"/>
    <property type="evidence" value="ECO:0007669"/>
    <property type="project" value="UniProtKB-SubCell"/>
</dbReference>
<evidence type="ECO:0000256" key="4">
    <source>
        <dbReference type="ARBA" id="ARBA00038483"/>
    </source>
</evidence>
<sequence>MSAEYEDVLTNQPVVIDNGSGTITAGFAGQDHPRCFFLSLYAAGRHTRVLTDALEGDVFIGRRAPECAGPLKTRYAMEHGVVKDWDDMEPIWGVGAYPAWRSFPSFYSRLVPSPTSASALHHTLSAEYHVVPVLAARLSLSFPSLPLL</sequence>
<dbReference type="STRING" id="1314781.A0A165PP16"/>
<accession>A0A165PP16</accession>
<dbReference type="Proteomes" id="UP000077266">
    <property type="component" value="Unassembled WGS sequence"/>
</dbReference>
<dbReference type="InterPro" id="IPR043129">
    <property type="entry name" value="ATPase_NBD"/>
</dbReference>
<dbReference type="FunFam" id="3.30.420.40:FF:000188">
    <property type="entry name" value="Actin like 6B"/>
    <property type="match status" value="1"/>
</dbReference>
<reference evidence="5 6" key="1">
    <citation type="journal article" date="2016" name="Mol. Biol. Evol.">
        <title>Comparative Genomics of Early-Diverging Mushroom-Forming Fungi Provides Insights into the Origins of Lignocellulose Decay Capabilities.</title>
        <authorList>
            <person name="Nagy L.G."/>
            <person name="Riley R."/>
            <person name="Tritt A."/>
            <person name="Adam C."/>
            <person name="Daum C."/>
            <person name="Floudas D."/>
            <person name="Sun H."/>
            <person name="Yadav J.S."/>
            <person name="Pangilinan J."/>
            <person name="Larsson K.H."/>
            <person name="Matsuura K."/>
            <person name="Barry K."/>
            <person name="Labutti K."/>
            <person name="Kuo R."/>
            <person name="Ohm R.A."/>
            <person name="Bhattacharya S.S."/>
            <person name="Shirouzu T."/>
            <person name="Yoshinaga Y."/>
            <person name="Martin F.M."/>
            <person name="Grigoriev I.V."/>
            <person name="Hibbett D.S."/>
        </authorList>
    </citation>
    <scope>NUCLEOTIDE SEQUENCE [LARGE SCALE GENOMIC DNA]</scope>
    <source>
        <strain evidence="5 6">HHB12029</strain>
    </source>
</reference>
<dbReference type="OrthoDB" id="5132116at2759"/>
<dbReference type="InParanoid" id="A0A165PP16"/>